<dbReference type="InterPro" id="IPR023165">
    <property type="entry name" value="rRNA_Ade_diMease-like_C"/>
</dbReference>
<keyword evidence="8" id="KW-0698">rRNA processing</keyword>
<name>A0ABR2WNU8_9FUNG</name>
<dbReference type="EMBL" id="JASJQH010000714">
    <property type="protein sequence ID" value="KAK9763173.1"/>
    <property type="molecule type" value="Genomic_DNA"/>
</dbReference>
<dbReference type="Gene3D" id="3.40.50.150">
    <property type="entry name" value="Vaccinia Virus protein VP39"/>
    <property type="match status" value="1"/>
</dbReference>
<dbReference type="PROSITE" id="PS51689">
    <property type="entry name" value="SAM_RNA_A_N6_MT"/>
    <property type="match status" value="1"/>
</dbReference>
<evidence type="ECO:0000256" key="4">
    <source>
        <dbReference type="ARBA" id="ARBA00022691"/>
    </source>
</evidence>
<evidence type="ECO:0000313" key="9">
    <source>
        <dbReference type="EMBL" id="KAK9763173.1"/>
    </source>
</evidence>
<evidence type="ECO:0000256" key="3">
    <source>
        <dbReference type="ARBA" id="ARBA00022679"/>
    </source>
</evidence>
<dbReference type="SUPFAM" id="SSF53335">
    <property type="entry name" value="S-adenosyl-L-methionine-dependent methyltransferases"/>
    <property type="match status" value="1"/>
</dbReference>
<comment type="caution">
    <text evidence="9">The sequence shown here is derived from an EMBL/GenBank/DDBJ whole genome shotgun (WGS) entry which is preliminary data.</text>
</comment>
<proteinExistence type="inferred from homology"/>
<organism evidence="9 10">
    <name type="scientific">Basidiobolus ranarum</name>
    <dbReference type="NCBI Taxonomy" id="34480"/>
    <lineage>
        <taxon>Eukaryota</taxon>
        <taxon>Fungi</taxon>
        <taxon>Fungi incertae sedis</taxon>
        <taxon>Zoopagomycota</taxon>
        <taxon>Entomophthoromycotina</taxon>
        <taxon>Basidiobolomycetes</taxon>
        <taxon>Basidiobolales</taxon>
        <taxon>Basidiobolaceae</taxon>
        <taxon>Basidiobolus</taxon>
    </lineage>
</organism>
<sequence>MVSKREGIFKFDHISMTLMFQKEVGERIAAATSNRDRGRISIMAQSICDVKKTYNVPSSVFVPKPKVDACVVQLLPKFDHIDFSYSTLEVVARFFFMKRRKTVARILKDFDKDLLDLIPQAGMDSSQRPEDVSVEQFIQFTKLIESRGVQLP</sequence>
<dbReference type="Proteomes" id="UP001479436">
    <property type="component" value="Unassembled WGS sequence"/>
</dbReference>
<keyword evidence="2 7" id="KW-0489">Methyltransferase</keyword>
<gene>
    <name evidence="9" type="ORF">K7432_010393</name>
</gene>
<keyword evidence="10" id="KW-1185">Reference proteome</keyword>
<evidence type="ECO:0000256" key="1">
    <source>
        <dbReference type="ARBA" id="ARBA00004173"/>
    </source>
</evidence>
<dbReference type="Gene3D" id="1.10.8.100">
    <property type="entry name" value="Ribosomal RNA adenine dimethylase-like, domain 2"/>
    <property type="match status" value="1"/>
</dbReference>
<keyword evidence="4 7" id="KW-0949">S-adenosyl-L-methionine</keyword>
<dbReference type="EC" id="2.1.1.-" evidence="8"/>
<evidence type="ECO:0000256" key="6">
    <source>
        <dbReference type="ARBA" id="ARBA00024915"/>
    </source>
</evidence>
<dbReference type="PANTHER" id="PTHR11727:SF17">
    <property type="entry name" value="DIMETHYLADENOSINE TRANSFERASE 1, MITOCHONDRIAL"/>
    <property type="match status" value="1"/>
</dbReference>
<comment type="similarity">
    <text evidence="7 8">Belongs to the class I-like SAM-binding methyltransferase superfamily. rRNA adenine N(6)-methyltransferase family.</text>
</comment>
<dbReference type="Pfam" id="PF00398">
    <property type="entry name" value="RrnaAD"/>
    <property type="match status" value="1"/>
</dbReference>
<keyword evidence="5 7" id="KW-0694">RNA-binding</keyword>
<evidence type="ECO:0000313" key="10">
    <source>
        <dbReference type="Proteomes" id="UP001479436"/>
    </source>
</evidence>
<comment type="subcellular location">
    <subcellularLocation>
        <location evidence="1">Mitochondrion</location>
    </subcellularLocation>
</comment>
<evidence type="ECO:0000256" key="7">
    <source>
        <dbReference type="PROSITE-ProRule" id="PRU01026"/>
    </source>
</evidence>
<evidence type="ECO:0000256" key="2">
    <source>
        <dbReference type="ARBA" id="ARBA00022603"/>
    </source>
</evidence>
<accession>A0ABR2WNU8</accession>
<dbReference type="PANTHER" id="PTHR11727">
    <property type="entry name" value="DIMETHYLADENOSINE TRANSFERASE"/>
    <property type="match status" value="1"/>
</dbReference>
<evidence type="ECO:0000256" key="8">
    <source>
        <dbReference type="RuleBase" id="RU362106"/>
    </source>
</evidence>
<dbReference type="InterPro" id="IPR001737">
    <property type="entry name" value="KsgA/Erm"/>
</dbReference>
<feature type="binding site" evidence="7">
    <location>
        <position position="1"/>
    </location>
    <ligand>
        <name>S-adenosyl-L-methionine</name>
        <dbReference type="ChEBI" id="CHEBI:59789"/>
    </ligand>
</feature>
<protein>
    <recommendedName>
        <fullName evidence="8">rRNA adenine N(6)-methyltransferase</fullName>
        <ecNumber evidence="8">2.1.1.-</ecNumber>
    </recommendedName>
</protein>
<evidence type="ECO:0000256" key="5">
    <source>
        <dbReference type="ARBA" id="ARBA00022884"/>
    </source>
</evidence>
<comment type="function">
    <text evidence="6">Mitochondrial transcription factor that confers selective promoter recognition on the core subunit of the yeast mitochondrial RNA polymerase. Interacts with DNA in a non-specific manner.</text>
</comment>
<reference evidence="9 10" key="1">
    <citation type="submission" date="2023-04" db="EMBL/GenBank/DDBJ databases">
        <title>Genome of Basidiobolus ranarum AG-B5.</title>
        <authorList>
            <person name="Stajich J.E."/>
            <person name="Carter-House D."/>
            <person name="Gryganskyi A."/>
        </authorList>
    </citation>
    <scope>NUCLEOTIDE SEQUENCE [LARGE SCALE GENOMIC DNA]</scope>
    <source>
        <strain evidence="9 10">AG-B5</strain>
    </source>
</reference>
<comment type="caution">
    <text evidence="7">Lacks conserved residue(s) required for the propagation of feature annotation.</text>
</comment>
<keyword evidence="3 7" id="KW-0808">Transferase</keyword>
<dbReference type="InterPro" id="IPR029063">
    <property type="entry name" value="SAM-dependent_MTases_sf"/>
</dbReference>